<evidence type="ECO:0000256" key="4">
    <source>
        <dbReference type="ARBA" id="ARBA00022692"/>
    </source>
</evidence>
<proteinExistence type="inferred from homology"/>
<evidence type="ECO:0000256" key="5">
    <source>
        <dbReference type="ARBA" id="ARBA00022989"/>
    </source>
</evidence>
<evidence type="ECO:0000256" key="6">
    <source>
        <dbReference type="ARBA" id="ARBA00023040"/>
    </source>
</evidence>
<dbReference type="CDD" id="cd15976">
    <property type="entry name" value="7tmA_ET-BR"/>
    <property type="match status" value="1"/>
</dbReference>
<dbReference type="InterPro" id="IPR017452">
    <property type="entry name" value="GPCR_Rhodpsn_7TM"/>
</dbReference>
<feature type="transmembrane region" description="Helical" evidence="13">
    <location>
        <begin position="75"/>
        <end position="99"/>
    </location>
</feature>
<keyword evidence="7 13" id="KW-0472">Membrane</keyword>
<dbReference type="PRINTS" id="PR00237">
    <property type="entry name" value="GPCRRHODOPSN"/>
</dbReference>
<keyword evidence="8" id="KW-1015">Disulfide bond</keyword>
<reference evidence="16" key="1">
    <citation type="submission" date="2025-08" db="UniProtKB">
        <authorList>
            <consortium name="Ensembl"/>
        </authorList>
    </citation>
    <scope>IDENTIFICATION</scope>
</reference>
<evidence type="ECO:0000256" key="11">
    <source>
        <dbReference type="ARBA" id="ARBA00032475"/>
    </source>
</evidence>
<feature type="transmembrane region" description="Helical" evidence="13">
    <location>
        <begin position="301"/>
        <end position="321"/>
    </location>
</feature>
<protein>
    <recommendedName>
        <fullName evidence="2">Endothelin receptor type B</fullName>
    </recommendedName>
    <alternativeName>
        <fullName evidence="11">Endothelin receptor non-selective type</fullName>
    </alternativeName>
</protein>
<dbReference type="Proteomes" id="UP001108240">
    <property type="component" value="Unplaced"/>
</dbReference>
<dbReference type="PROSITE" id="PS50262">
    <property type="entry name" value="G_PROTEIN_RECEP_F1_2"/>
    <property type="match status" value="1"/>
</dbReference>
<dbReference type="AlphaFoldDB" id="A0A9J8AHZ4"/>
<evidence type="ECO:0000256" key="3">
    <source>
        <dbReference type="ARBA" id="ARBA00022475"/>
    </source>
</evidence>
<evidence type="ECO:0000256" key="12">
    <source>
        <dbReference type="RuleBase" id="RU000688"/>
    </source>
</evidence>
<sequence>MMESRYVVSLLILLTGHFVTISAQGKGQLSTGLVSPTLKSALGTGNVVNESMPRRPRVLPPMCTGPTEIRDTFKYINTVVSCIVFVVGIIGNSTLLRIIYKNKCMRNGPNILIASLALGDLLHIVIDIPINVYKLLAEDWPFGVGLCKMVPFIQKTSVGITVLSLCALSIDRFRAVASWNRIKGIGVPKWTAIEIILIWVLSIILAVPEAIAFDMITMDYKGEQLRICLLHPMQKNKFMQVSLHMYSKEAQCCCVCACHTIFGSTKFYAGYIITGLFKLPYLMLIMIFIKFQFYKSAKDWWLFSFYFCMPLMCTAIFYTLMTCEMLRKKNGVQIVLSDHLKQRREVAKTVFCLVLVFALCWLPLHLSRILKHTIYDERDPNRCELLSFFLVLDYIGINMASVNSCINPIALYMVSKRFKSCFRSCLCCWCLPPEMLAMDDKQSCMKLKVTERGSEQSNSRASNKYTSA</sequence>
<evidence type="ECO:0000256" key="8">
    <source>
        <dbReference type="ARBA" id="ARBA00023157"/>
    </source>
</evidence>
<keyword evidence="5 13" id="KW-1133">Transmembrane helix</keyword>
<comment type="similarity">
    <text evidence="12">Belongs to the G-protein coupled receptor 1 family.</text>
</comment>
<dbReference type="OMA" id="YDQSDPN"/>
<keyword evidence="10 12" id="KW-0807">Transducer</keyword>
<accession>A0A9J8AHZ4</accession>
<dbReference type="GO" id="GO:0048066">
    <property type="term" value="P:developmental pigmentation"/>
    <property type="evidence" value="ECO:0007669"/>
    <property type="project" value="TreeGrafter"/>
</dbReference>
<evidence type="ECO:0000313" key="16">
    <source>
        <dbReference type="Ensembl" id="ENSCCRP00000140895.1"/>
    </source>
</evidence>
<dbReference type="GeneTree" id="ENSGT01150000286932"/>
<comment type="subcellular location">
    <subcellularLocation>
        <location evidence="1">Cell membrane</location>
        <topology evidence="1">Multi-pass membrane protein</topology>
    </subcellularLocation>
</comment>
<evidence type="ECO:0000256" key="7">
    <source>
        <dbReference type="ARBA" id="ARBA00023136"/>
    </source>
</evidence>
<dbReference type="PANTHER" id="PTHR46099:SF3">
    <property type="entry name" value="ENDOTHELIN RECEPTOR TYPE B"/>
    <property type="match status" value="1"/>
</dbReference>
<keyword evidence="6 12" id="KW-0297">G-protein coupled receptor</keyword>
<dbReference type="Gene3D" id="1.20.1070.10">
    <property type="entry name" value="Rhodopsin 7-helix transmembrane proteins"/>
    <property type="match status" value="1"/>
</dbReference>
<name>A0A9J8AHZ4_CYPCA</name>
<keyword evidence="9 12" id="KW-0675">Receptor</keyword>
<feature type="domain" description="G-protein coupled receptors family 1 profile" evidence="15">
    <location>
        <begin position="91"/>
        <end position="411"/>
    </location>
</feature>
<organism evidence="16 17">
    <name type="scientific">Cyprinus carpio carpio</name>
    <dbReference type="NCBI Taxonomy" id="630221"/>
    <lineage>
        <taxon>Eukaryota</taxon>
        <taxon>Metazoa</taxon>
        <taxon>Chordata</taxon>
        <taxon>Craniata</taxon>
        <taxon>Vertebrata</taxon>
        <taxon>Euteleostomi</taxon>
        <taxon>Actinopterygii</taxon>
        <taxon>Neopterygii</taxon>
        <taxon>Teleostei</taxon>
        <taxon>Ostariophysi</taxon>
        <taxon>Cypriniformes</taxon>
        <taxon>Cyprinidae</taxon>
        <taxon>Cyprininae</taxon>
        <taxon>Cyprinus</taxon>
    </lineage>
</organism>
<evidence type="ECO:0000256" key="13">
    <source>
        <dbReference type="SAM" id="Phobius"/>
    </source>
</evidence>
<dbReference type="GO" id="GO:0008217">
    <property type="term" value="P:regulation of blood pressure"/>
    <property type="evidence" value="ECO:0007669"/>
    <property type="project" value="InterPro"/>
</dbReference>
<dbReference type="PRINTS" id="PR00366">
    <property type="entry name" value="ENDOTHELINR"/>
</dbReference>
<dbReference type="SUPFAM" id="SSF81321">
    <property type="entry name" value="Family A G protein-coupled receptor-like"/>
    <property type="match status" value="1"/>
</dbReference>
<dbReference type="GO" id="GO:0004962">
    <property type="term" value="F:endothelin receptor activity"/>
    <property type="evidence" value="ECO:0007669"/>
    <property type="project" value="InterPro"/>
</dbReference>
<evidence type="ECO:0000313" key="17">
    <source>
        <dbReference type="Proteomes" id="UP001108240"/>
    </source>
</evidence>
<dbReference type="GO" id="GO:0005886">
    <property type="term" value="C:plasma membrane"/>
    <property type="evidence" value="ECO:0007669"/>
    <property type="project" value="UniProtKB-SubCell"/>
</dbReference>
<feature type="transmembrane region" description="Helical" evidence="13">
    <location>
        <begin position="268"/>
        <end position="289"/>
    </location>
</feature>
<evidence type="ECO:0000259" key="15">
    <source>
        <dbReference type="PROSITE" id="PS50262"/>
    </source>
</evidence>
<evidence type="ECO:0000256" key="2">
    <source>
        <dbReference type="ARBA" id="ARBA00015019"/>
    </source>
</evidence>
<feature type="chain" id="PRO_5039949536" description="Endothelin receptor type B" evidence="14">
    <location>
        <begin position="24"/>
        <end position="468"/>
    </location>
</feature>
<dbReference type="PANTHER" id="PTHR46099">
    <property type="entry name" value="G_PROTEIN_RECEP_F1_2 DOMAIN-CONTAINING PROTEIN"/>
    <property type="match status" value="1"/>
</dbReference>
<dbReference type="GO" id="GO:0042310">
    <property type="term" value="P:vasoconstriction"/>
    <property type="evidence" value="ECO:0007669"/>
    <property type="project" value="InterPro"/>
</dbReference>
<feature type="signal peptide" evidence="14">
    <location>
        <begin position="1"/>
        <end position="23"/>
    </location>
</feature>
<feature type="transmembrane region" description="Helical" evidence="13">
    <location>
        <begin position="111"/>
        <end position="132"/>
    </location>
</feature>
<dbReference type="GO" id="GO:0048484">
    <property type="term" value="P:enteric nervous system development"/>
    <property type="evidence" value="ECO:0007669"/>
    <property type="project" value="InterPro"/>
</dbReference>
<keyword evidence="3" id="KW-1003">Cell membrane</keyword>
<dbReference type="InterPro" id="IPR000276">
    <property type="entry name" value="GPCR_Rhodpsn"/>
</dbReference>
<dbReference type="Ensembl" id="ENSCCRT00000193691.1">
    <property type="protein sequence ID" value="ENSCCRP00000140895.1"/>
    <property type="gene ID" value="ENSCCRG00000049719.2"/>
</dbReference>
<dbReference type="InterPro" id="IPR051193">
    <property type="entry name" value="GPCR_endothelin_rcpt"/>
</dbReference>
<dbReference type="InterPro" id="IPR000499">
    <property type="entry name" value="Endthln_rcpt"/>
</dbReference>
<reference evidence="16" key="2">
    <citation type="submission" date="2025-09" db="UniProtKB">
        <authorList>
            <consortium name="Ensembl"/>
        </authorList>
    </citation>
    <scope>IDENTIFICATION</scope>
</reference>
<feature type="transmembrane region" description="Helical" evidence="13">
    <location>
        <begin position="385"/>
        <end position="414"/>
    </location>
</feature>
<evidence type="ECO:0000256" key="9">
    <source>
        <dbReference type="ARBA" id="ARBA00023170"/>
    </source>
</evidence>
<evidence type="ECO:0000256" key="1">
    <source>
        <dbReference type="ARBA" id="ARBA00004651"/>
    </source>
</evidence>
<evidence type="ECO:0000256" key="10">
    <source>
        <dbReference type="ARBA" id="ARBA00023224"/>
    </source>
</evidence>
<keyword evidence="17" id="KW-1185">Reference proteome</keyword>
<feature type="transmembrane region" description="Helical" evidence="13">
    <location>
        <begin position="346"/>
        <end position="364"/>
    </location>
</feature>
<dbReference type="Pfam" id="PF00001">
    <property type="entry name" value="7tm_1"/>
    <property type="match status" value="2"/>
</dbReference>
<evidence type="ECO:0000256" key="14">
    <source>
        <dbReference type="SAM" id="SignalP"/>
    </source>
</evidence>
<dbReference type="PROSITE" id="PS00237">
    <property type="entry name" value="G_PROTEIN_RECEP_F1_1"/>
    <property type="match status" value="1"/>
</dbReference>
<keyword evidence="4 12" id="KW-0812">Transmembrane</keyword>
<keyword evidence="14" id="KW-0732">Signal</keyword>
<feature type="transmembrane region" description="Helical" evidence="13">
    <location>
        <begin position="191"/>
        <end position="213"/>
    </location>
</feature>